<dbReference type="AlphaFoldDB" id="A0A1A8ZF25"/>
<evidence type="ECO:0000313" key="2">
    <source>
        <dbReference type="Proteomes" id="UP000078555"/>
    </source>
</evidence>
<gene>
    <name evidence="1" type="ORF">POVWA1_046000</name>
</gene>
<evidence type="ECO:0000313" key="1">
    <source>
        <dbReference type="EMBL" id="SBT42480.1"/>
    </source>
</evidence>
<reference evidence="2" key="1">
    <citation type="submission" date="2016-05" db="EMBL/GenBank/DDBJ databases">
        <authorList>
            <person name="Naeem R."/>
        </authorList>
    </citation>
    <scope>NUCLEOTIDE SEQUENCE [LARGE SCALE GENOMIC DNA]</scope>
</reference>
<organism evidence="1 2">
    <name type="scientific">Plasmodium ovale wallikeri</name>
    <dbReference type="NCBI Taxonomy" id="864142"/>
    <lineage>
        <taxon>Eukaryota</taxon>
        <taxon>Sar</taxon>
        <taxon>Alveolata</taxon>
        <taxon>Apicomplexa</taxon>
        <taxon>Aconoidasida</taxon>
        <taxon>Haemosporida</taxon>
        <taxon>Plasmodiidae</taxon>
        <taxon>Plasmodium</taxon>
        <taxon>Plasmodium (Plasmodium)</taxon>
    </lineage>
</organism>
<sequence>MYIAHRASPAAPVVRVPIYSHLCDSSRVLSILSFKKLLFRYSAITRPGAQYTLIVHFRPLCGCILFSHSKDIVTSVRLKVPR</sequence>
<keyword evidence="2" id="KW-1185">Reference proteome</keyword>
<protein>
    <submittedName>
        <fullName evidence="1">Uncharacterized protein</fullName>
    </submittedName>
</protein>
<accession>A0A1A8ZF25</accession>
<dbReference type="Proteomes" id="UP000078555">
    <property type="component" value="Unassembled WGS sequence"/>
</dbReference>
<name>A0A1A8ZF25_PLAOA</name>
<proteinExistence type="predicted"/>
<dbReference type="EMBL" id="FLRD01000124">
    <property type="protein sequence ID" value="SBT42480.1"/>
    <property type="molecule type" value="Genomic_DNA"/>
</dbReference>